<dbReference type="FunFam" id="1.10.510.10:FF:000590">
    <property type="entry name" value="PR5-like receptor kinase"/>
    <property type="match status" value="1"/>
</dbReference>
<evidence type="ECO:0000256" key="2">
    <source>
        <dbReference type="ARBA" id="ARBA00022527"/>
    </source>
</evidence>
<comment type="caution">
    <text evidence="15">The sequence shown here is derived from an EMBL/GenBank/DDBJ whole genome shotgun (WGS) entry which is preliminary data.</text>
</comment>
<feature type="domain" description="Protein kinase" evidence="14">
    <location>
        <begin position="330"/>
        <end position="611"/>
    </location>
</feature>
<dbReference type="InterPro" id="IPR045874">
    <property type="entry name" value="LRK10/LRL21-25-like"/>
</dbReference>
<dbReference type="InterPro" id="IPR025287">
    <property type="entry name" value="WAK_GUB"/>
</dbReference>
<keyword evidence="2" id="KW-0723">Serine/threonine-protein kinase</keyword>
<keyword evidence="8" id="KW-0067">ATP-binding</keyword>
<dbReference type="InterPro" id="IPR032872">
    <property type="entry name" value="WAK_assoc_C"/>
</dbReference>
<dbReference type="Pfam" id="PF13947">
    <property type="entry name" value="GUB_WAK_bind"/>
    <property type="match status" value="1"/>
</dbReference>
<dbReference type="Proteomes" id="UP001140206">
    <property type="component" value="Chromosome 5"/>
</dbReference>
<dbReference type="AlphaFoldDB" id="A0AAV8C892"/>
<keyword evidence="10 12" id="KW-0472">Membrane</keyword>
<feature type="transmembrane region" description="Helical" evidence="12">
    <location>
        <begin position="263"/>
        <end position="284"/>
    </location>
</feature>
<dbReference type="Pfam" id="PF14380">
    <property type="entry name" value="WAK_assoc"/>
    <property type="match status" value="1"/>
</dbReference>
<dbReference type="PROSITE" id="PS00108">
    <property type="entry name" value="PROTEIN_KINASE_ST"/>
    <property type="match status" value="1"/>
</dbReference>
<keyword evidence="16" id="KW-1185">Reference proteome</keyword>
<keyword evidence="3" id="KW-0808">Transferase</keyword>
<accession>A0AAV8C892</accession>
<keyword evidence="7 15" id="KW-0418">Kinase</keyword>
<dbReference type="GO" id="GO:0030247">
    <property type="term" value="F:polysaccharide binding"/>
    <property type="evidence" value="ECO:0007669"/>
    <property type="project" value="InterPro"/>
</dbReference>
<feature type="chain" id="PRO_5043462594" evidence="13">
    <location>
        <begin position="26"/>
        <end position="645"/>
    </location>
</feature>
<evidence type="ECO:0000256" key="13">
    <source>
        <dbReference type="SAM" id="SignalP"/>
    </source>
</evidence>
<dbReference type="Pfam" id="PF07714">
    <property type="entry name" value="PK_Tyr_Ser-Thr"/>
    <property type="match status" value="1"/>
</dbReference>
<evidence type="ECO:0000256" key="3">
    <source>
        <dbReference type="ARBA" id="ARBA00022679"/>
    </source>
</evidence>
<evidence type="ECO:0000256" key="7">
    <source>
        <dbReference type="ARBA" id="ARBA00022777"/>
    </source>
</evidence>
<feature type="signal peptide" evidence="13">
    <location>
        <begin position="1"/>
        <end position="25"/>
    </location>
</feature>
<dbReference type="EMBL" id="JAMFTS010000005">
    <property type="protein sequence ID" value="KAJ4750263.1"/>
    <property type="molecule type" value="Genomic_DNA"/>
</dbReference>
<keyword evidence="4 12" id="KW-0812">Transmembrane</keyword>
<evidence type="ECO:0000256" key="8">
    <source>
        <dbReference type="ARBA" id="ARBA00022840"/>
    </source>
</evidence>
<keyword evidence="5 13" id="KW-0732">Signal</keyword>
<evidence type="ECO:0000313" key="15">
    <source>
        <dbReference type="EMBL" id="KAJ4750263.1"/>
    </source>
</evidence>
<evidence type="ECO:0000256" key="4">
    <source>
        <dbReference type="ARBA" id="ARBA00022692"/>
    </source>
</evidence>
<dbReference type="GO" id="GO:0005524">
    <property type="term" value="F:ATP binding"/>
    <property type="evidence" value="ECO:0007669"/>
    <property type="project" value="UniProtKB-KW"/>
</dbReference>
<organism evidence="15 16">
    <name type="scientific">Rhynchospora pubera</name>
    <dbReference type="NCBI Taxonomy" id="906938"/>
    <lineage>
        <taxon>Eukaryota</taxon>
        <taxon>Viridiplantae</taxon>
        <taxon>Streptophyta</taxon>
        <taxon>Embryophyta</taxon>
        <taxon>Tracheophyta</taxon>
        <taxon>Spermatophyta</taxon>
        <taxon>Magnoliopsida</taxon>
        <taxon>Liliopsida</taxon>
        <taxon>Poales</taxon>
        <taxon>Cyperaceae</taxon>
        <taxon>Cyperoideae</taxon>
        <taxon>Rhynchosporeae</taxon>
        <taxon>Rhynchospora</taxon>
    </lineage>
</organism>
<evidence type="ECO:0000256" key="10">
    <source>
        <dbReference type="ARBA" id="ARBA00023136"/>
    </source>
</evidence>
<dbReference type="InterPro" id="IPR008271">
    <property type="entry name" value="Ser/Thr_kinase_AS"/>
</dbReference>
<dbReference type="GO" id="GO:0004674">
    <property type="term" value="F:protein serine/threonine kinase activity"/>
    <property type="evidence" value="ECO:0007669"/>
    <property type="project" value="UniProtKB-KW"/>
</dbReference>
<keyword evidence="6" id="KW-0547">Nucleotide-binding</keyword>
<dbReference type="SUPFAM" id="SSF56112">
    <property type="entry name" value="Protein kinase-like (PK-like)"/>
    <property type="match status" value="1"/>
</dbReference>
<evidence type="ECO:0000259" key="14">
    <source>
        <dbReference type="PROSITE" id="PS50011"/>
    </source>
</evidence>
<name>A0AAV8C892_9POAL</name>
<evidence type="ECO:0000256" key="1">
    <source>
        <dbReference type="ARBA" id="ARBA00004479"/>
    </source>
</evidence>
<gene>
    <name evidence="15" type="ORF">LUZ62_084668</name>
</gene>
<dbReference type="SMART" id="SM00220">
    <property type="entry name" value="S_TKc"/>
    <property type="match status" value="1"/>
</dbReference>
<comment type="subcellular location">
    <subcellularLocation>
        <location evidence="1">Membrane</location>
        <topology evidence="1">Single-pass type I membrane protein</topology>
    </subcellularLocation>
</comment>
<dbReference type="InterPro" id="IPR000719">
    <property type="entry name" value="Prot_kinase_dom"/>
</dbReference>
<evidence type="ECO:0000256" key="5">
    <source>
        <dbReference type="ARBA" id="ARBA00022729"/>
    </source>
</evidence>
<dbReference type="Gene3D" id="1.10.510.10">
    <property type="entry name" value="Transferase(Phosphotransferase) domain 1"/>
    <property type="match status" value="1"/>
</dbReference>
<evidence type="ECO:0000256" key="6">
    <source>
        <dbReference type="ARBA" id="ARBA00022741"/>
    </source>
</evidence>
<evidence type="ECO:0000256" key="11">
    <source>
        <dbReference type="ARBA" id="ARBA00023180"/>
    </source>
</evidence>
<keyword evidence="9 12" id="KW-1133">Transmembrane helix</keyword>
<keyword evidence="11" id="KW-0325">Glycoprotein</keyword>
<dbReference type="PANTHER" id="PTHR27009">
    <property type="entry name" value="RUST RESISTANCE KINASE LR10-RELATED"/>
    <property type="match status" value="1"/>
</dbReference>
<dbReference type="InterPro" id="IPR011009">
    <property type="entry name" value="Kinase-like_dom_sf"/>
</dbReference>
<proteinExistence type="predicted"/>
<protein>
    <submittedName>
        <fullName evidence="15">Protein kinase family protein</fullName>
    </submittedName>
</protein>
<evidence type="ECO:0000313" key="16">
    <source>
        <dbReference type="Proteomes" id="UP001140206"/>
    </source>
</evidence>
<dbReference type="PROSITE" id="PS50011">
    <property type="entry name" value="PROTEIN_KINASE_DOM"/>
    <property type="match status" value="1"/>
</dbReference>
<reference evidence="15" key="1">
    <citation type="submission" date="2022-08" db="EMBL/GenBank/DDBJ databases">
        <authorList>
            <person name="Marques A."/>
        </authorList>
    </citation>
    <scope>NUCLEOTIDE SEQUENCE</scope>
    <source>
        <strain evidence="15">RhyPub2mFocal</strain>
        <tissue evidence="15">Leaves</tissue>
    </source>
</reference>
<dbReference type="GO" id="GO:0016020">
    <property type="term" value="C:membrane"/>
    <property type="evidence" value="ECO:0007669"/>
    <property type="project" value="UniProtKB-SubCell"/>
</dbReference>
<evidence type="ECO:0000256" key="12">
    <source>
        <dbReference type="SAM" id="Phobius"/>
    </source>
</evidence>
<evidence type="ECO:0000256" key="9">
    <source>
        <dbReference type="ARBA" id="ARBA00022989"/>
    </source>
</evidence>
<dbReference type="Gene3D" id="3.30.200.20">
    <property type="entry name" value="Phosphorylase Kinase, domain 1"/>
    <property type="match status" value="1"/>
</dbReference>
<dbReference type="InterPro" id="IPR001245">
    <property type="entry name" value="Ser-Thr/Tyr_kinase_cat_dom"/>
</dbReference>
<sequence length="645" mass="72058">MLSMPLFPLLSLSLSFSILLPCIHTYSSPICKTLQCGNLSITYPFSSYDPQANSYCGLPGFLISCQNNSTAILHLQSDNYTVQSINYANHTVNLVDTIVLDQNETCPKIQNNVSFFPDSGINYTSSVVNITFFYGCAYSIALNYSPIKCFTGADNGYSYVFRTSDIDPSKYALLSALCARVVVAPVLDYYLRRYYYDLTDGFGPAISKGFQLEWYSTDECAKCHERGGQCGYTWIDNSTDIFQCFCADQTCGEKKSRHLGVKIGISLVIISSLLGIWIFCFVFNGRKDQKVCFVGHEEMKREQFVKFTLESFGSLAPKRYTFYEIRKMTKSFSQKIGQGGCGSVYKGKLPDGNPVAVKVFKDCESDGIEFINEVASIAKTSHVNVVRLLGFSIKGSKRALLYEFMPNGSLDKYLRENGNSKLSHDECTRLFQIALGIARGLEYLHRGCNTRMVHFDIKPHNILLDQDYCPKISDFGLAKFCQSKESIISISGMRGTVGYIAPEIFSRNFGAVSSKSDVYSYGMMVFEMFGATKFKIKDIGSSSDTYFPDCIYKCLEENTICETYGVSDTSEEIVQKMMIIGLWCTQLMPDTRPTMSGVIDMLDRSTKDLTLPPKLPLSLPPAVLAIDSSISTSSLSETLFSYSYE</sequence>